<dbReference type="SMART" id="SM01419">
    <property type="entry name" value="Thiol-ester_cl"/>
    <property type="match status" value="2"/>
</dbReference>
<dbReference type="InterPro" id="IPR019742">
    <property type="entry name" value="MacrogloblnA2_CS"/>
</dbReference>
<dbReference type="Pfam" id="PF00207">
    <property type="entry name" value="A2M"/>
    <property type="match status" value="2"/>
</dbReference>
<keyword evidence="15" id="KW-1185">Reference proteome</keyword>
<dbReference type="SMART" id="SM01360">
    <property type="entry name" value="A2M"/>
    <property type="match status" value="2"/>
</dbReference>
<dbReference type="InterPro" id="IPR001599">
    <property type="entry name" value="Macroglobln_a2"/>
</dbReference>
<dbReference type="FunFam" id="2.60.40.1940:FF:000002">
    <property type="entry name" value="Alpha-2-macroglobulin"/>
    <property type="match status" value="1"/>
</dbReference>
<evidence type="ECO:0000256" key="7">
    <source>
        <dbReference type="ARBA" id="ARBA00022966"/>
    </source>
</evidence>
<comment type="similarity">
    <text evidence="2">Belongs to the protease inhibitor I39 (alpha-2-macroglobulin) family.</text>
</comment>
<dbReference type="InterPro" id="IPR011625">
    <property type="entry name" value="A2M_N_BRD"/>
</dbReference>
<dbReference type="Gene3D" id="1.50.10.20">
    <property type="match status" value="2"/>
</dbReference>
<dbReference type="InterPro" id="IPR050473">
    <property type="entry name" value="A2M/Complement_sys"/>
</dbReference>
<feature type="domain" description="Alpha-macroglobulin receptor-binding" evidence="13">
    <location>
        <begin position="1205"/>
        <end position="1291"/>
    </location>
</feature>
<dbReference type="FunFam" id="2.60.40.1930:FF:000001">
    <property type="entry name" value="CD109 isoform 3"/>
    <property type="match status" value="2"/>
</dbReference>
<keyword evidence="8" id="KW-1015">Disulfide bond</keyword>
<dbReference type="CDD" id="cd02897">
    <property type="entry name" value="A2M_2"/>
    <property type="match status" value="1"/>
</dbReference>
<evidence type="ECO:0000259" key="13">
    <source>
        <dbReference type="SMART" id="SM01361"/>
    </source>
</evidence>
<dbReference type="InterPro" id="IPR040839">
    <property type="entry name" value="MG4"/>
</dbReference>
<dbReference type="InterPro" id="IPR014756">
    <property type="entry name" value="Ig_E-set"/>
</dbReference>
<dbReference type="Gene3D" id="2.60.40.1940">
    <property type="match status" value="2"/>
</dbReference>
<keyword evidence="9" id="KW-0325">Glycoprotein</keyword>
<feature type="chain" id="PRO_5004543493" evidence="10">
    <location>
        <begin position="20"/>
        <end position="3282"/>
    </location>
</feature>
<dbReference type="EMBL" id="KE163098">
    <property type="protein sequence ID" value="EPQ10849.1"/>
    <property type="molecule type" value="Genomic_DNA"/>
</dbReference>
<dbReference type="Pfam" id="PF07703">
    <property type="entry name" value="A2M_BRD"/>
    <property type="match status" value="3"/>
</dbReference>
<dbReference type="PROSITE" id="PS00477">
    <property type="entry name" value="ALPHA_2_MACROGLOBULIN"/>
    <property type="match status" value="1"/>
</dbReference>
<sequence>MVLTLLLSTLWLHFTVAVASEPQYILWVSSVIQSHSTEKACLHLLNLNESVSLSIVLEYDEVNVTIFDQPVEEENFYACADFQVSQKSSEQLAFVTLLAKGDTLEIFERRSVALVSEETVTFVQTDKPIYKPGENVQIRIVTLNTKFKPVEELYPLITLQLENGCVSQVVNTKVFQLYRSGFSMLFDITVTVTETGTGVQISEKAPVSITSFLGTVNFENTDPFYRRGIPFFGTLKFSGPNNVPMVNKLLQLELNDKFIGNYTTDENGEAQLSIDTSDIFDPEFNLKATFVHPKNCYVPTWLTPEYLDARISVPRFYSRTNSFLKIVPEPKQLRCNQQKIVNVHYSLNSEAYREESNINFFYLMMAKGAILLSGQTEIRDKAWNGQFSFPINISADLAPVAIMLVYTLHPSGEIVADTVKFQVEKCFKNKVSINFSEEQGLPGSNISLYLEAAPDSFCALRALDKSVLLLKSEQELSAESVYNLLPNIELYGYFHHGLNLDDGKQDPCIPQKDMFYNGLYYIPAGNYEDGDTYDIIRSMGLKAFTNLHYRKPEICSVEWRPFSERSLLIGPLCEPMYSAPPPKIAFANEDVGPVEWAITETVRTNFPETWIWDLISVDSSGSANVSFRIPDTITRWEANGFCVNGDAGFGISSTIALEASQPFFVEVALPFSVVRNEESDVVVNVFSYLNTCAEISVQLEESENFEAYISTPKNNDSEVIQAGERKTYVWTLIPKKLGKVNITVVAESRQSSACPNEDEQQNLNWDDTVVKSLLVEPEGIEKEMTQSFFIHTKGTNVSMSVVLDLPDNVVEGSARAFITVVGDVLGLAMQNLENLLQMPSGSGEQNIALLASDTYVLDYLQSTQQLTEEVKSKAFSFLSNGEKVQTFERMKKYVFIDEQVQQQTFIWLSSKQESNGAFKSDGKIFHNAWEGEEEEEEEEDILLTAYIVGAFLEAGLNFTFPALRHGLFFLEEALENGVTNDYNHAMLAYVFALAGKEEQVESLLQVLDQSATKENNVIYWERAKKSKTEAPPSFIPPAPSADTEKTCYVLLAIISQKAPDLTYASQIVQWVAQQMNSQGGFSSTQDTAVCLLAVTRYMKLTFSNGQNNVTVSNEESSETFQIDDDNRLLVQRSELTKAYGEYTVDVEGQGFAFIQATLRYNVLPSEKESGFFLSLEMVKKNCSDRFQSNFELTVTVKYIGMRNISKMVLVDVKMLSGFTPVMSCTEELENNGQVMKTEVKNNHVLFYLENVSGTAKSFTFSVEQSNLVSNIQPAPVMVYDYHEKVAATSPLANPNKPKDHVFWCEGEDPNLNLEPEKSWVHLTDEKNQPIPNKTLVVHSDLTIYSHSTTNEHGLANISIDTTNLTSSKIIVKVTYIQQSNCLDNWWLREIRPQAAHNVRRIFSPSKSYIHLETVADTIACGKTPEIRTHYTLNGQILKDEKELNFYYLIKARGSISQSGIHVLSIEQGDMKGEFSFSFRVESDIAPTVQLLIYTILPNGEIVADTQKLKIENCFANKLQERPQIQRTEVSTIHVMIYFKELTKQALSFSFLVEQDIQVDNLKPATVKAYDYYETEEFTIEEYSAPCSAGFTLFLLVLFSTNASNSAEPQYMVLVPSLLHTGTPEKGCLLLSHLNETVTVSASLESPRENRRLFTDLVAEKDLFRCVSFTLPRISSSSEVAFFTVHIKGQTQDFRKRSRVLVKNDQSLIFVQTDKPIYKPGQTVKFRIVSVDENFHPLNELIPLVYLENPKRNRIGQWQNLKLESGLKQLAFPLSSELIQGSYKVVVEKESGGNIQHPFTVEEFVVPKFEVKVQVPKIISILDEKVDISVCGIYTYGKPVPGRATVRMCRKLFHSYYCPKKEFCEEFSHQLNSNGCITQQVNTNLFQLKNAGYEMELTVEAKIREEGTDLEFTGSGTSKITTIATRVEFVKVDSHFRRGIPFFGQVLLVDGKNVPIPNKLVFISAFEADYFFNTTTNEQGLAQFSIDTTNMLTNYLFVTAYHEKGDMCYRIAFLQEEHRAAQHTARHVFSLSGSFIDLEPVVGTLPCDQTQTIRAHYILKVPAPGELKEFIFYYLIMAKGGIVRSGTHALPVEPGDMKGSFSLAFPVKSDIAPIARLFIFTIFPNGEVIGDSQSFEIENCLVNKVDLSFNPAVSLPASQAHLRVTASPQSLCALRAVDQSVHLLRPEAELSPSSVYNLLPVKDLTYFPENLDQEEEEQANCRYTRSTPPIGGSFYIPSVINDEEDMYSFLKVNSVLLTKVLAYESLGGVGMLNTPSMGAAAAIPGNNMPSPEPVSETVRSYFPETWIWELAMVDSSGVAEVGVTVPDTITEWKAGAFCLSNDTGLGFSLPTTLRAFQPFFVELTMPYSVIRGEAFTLKATVLNYLPNCIRVSVQLQASTAFLAAQNEKGKESYCICVNERQTLSWAITPKTLGNMNFSVSAQAVKSQELCGNKVAEVPEIGRKDTVIKTLLVEPEGIEQEKTFNSMACTSGTEISEQLSLKLPPNVVKESARASFSVLGDILGSAMQNTQNLLQMPYGCGEQNMVLFAPNIYVLNYLSETQQLTSEIKSKAIAYLVSGYQRQLNYKHQDGSYSAFGDQSGRNEGNTWLTAFVLQTFAQAKSYIFIDEAHITQALAWLSQRQKENGCFRNSGSLLNNAIKGGVEDEVTLSVYITIALLESGLPVTNSVVQMALLCLESAWNTAKEGPRGSHIYTKALLAYAFALAGNQNRRGEILNSLDEEAVKEDNTVHWERPQKTRAPEGYFYQPQAPSAEVEMTSYVLLAYLTAQPAPTSEELTSASHIVKWIIKQQNSYGGFSSTQDTVIALHALSKYGAATFIRTQKTAQVTIRDSKTFSTTFQVDSNNLLLLQQVSLPELPGEYTITVTGERCVYLQTSMKYNILPEKEDSPFSLEVQTLPQTCDGPKAHTSFQISVNVSYRGSRPVSNMVIVDVKMVSGFIPLKPTVKMLERSNHVSRTEVSNNHVIIYVEQVTAQTLSFSFTVLQDIPVRDLKPAVVKVYDYYETHESAIAEYTAPCSIVKFRVVSLDENFHPLNELIPLVSIEDPKGNRIAQWQKVKLESGLKQLAFPLSSEPFLGSYKVLVQEESGETAEHPFTVEEFVLPKFEVKVTVPKIITISDEEVKVSVCGLYTYGKPVPGHVTMSMCRKYYNPSNCFGGESQALCEKLSQKLNSQGCVSQQVKTKVFQMKREGLKMELEVEAKIKEEGTEVELTGRGLSEITRTITQLSFVKVDPHFRQGVPFFGQVEYFSVHKPNFASSSNKHSIFC</sequence>
<dbReference type="InterPro" id="IPR002890">
    <property type="entry name" value="MG2"/>
</dbReference>
<dbReference type="Proteomes" id="UP000052978">
    <property type="component" value="Unassembled WGS sequence"/>
</dbReference>
<feature type="domain" description="Alpha-2-macroglobulin" evidence="12">
    <location>
        <begin position="609"/>
        <end position="699"/>
    </location>
</feature>
<evidence type="ECO:0000256" key="9">
    <source>
        <dbReference type="ARBA" id="ARBA00023180"/>
    </source>
</evidence>
<organism evidence="14 15">
    <name type="scientific">Myotis brandtii</name>
    <name type="common">Brandt's bat</name>
    <dbReference type="NCBI Taxonomy" id="109478"/>
    <lineage>
        <taxon>Eukaryota</taxon>
        <taxon>Metazoa</taxon>
        <taxon>Chordata</taxon>
        <taxon>Craniata</taxon>
        <taxon>Vertebrata</taxon>
        <taxon>Euteleostomi</taxon>
        <taxon>Mammalia</taxon>
        <taxon>Eutheria</taxon>
        <taxon>Laurasiatheria</taxon>
        <taxon>Chiroptera</taxon>
        <taxon>Yangochiroptera</taxon>
        <taxon>Vespertilionidae</taxon>
        <taxon>Myotis</taxon>
    </lineage>
</organism>
<dbReference type="InterPro" id="IPR036595">
    <property type="entry name" value="A-macroglobulin_rcpt-bd_sf"/>
</dbReference>
<dbReference type="PANTHER" id="PTHR11412">
    <property type="entry name" value="MACROGLOBULIN / COMPLEMENT"/>
    <property type="match status" value="1"/>
</dbReference>
<accession>S7N1K6</accession>
<feature type="domain" description="Alpha-2-macroglobulin bait region" evidence="11">
    <location>
        <begin position="1409"/>
        <end position="1549"/>
    </location>
</feature>
<feature type="domain" description="Alpha-macroglobulin receptor-binding" evidence="13">
    <location>
        <begin position="1515"/>
        <end position="1582"/>
    </location>
</feature>
<dbReference type="InterPro" id="IPR013783">
    <property type="entry name" value="Ig-like_fold"/>
</dbReference>
<dbReference type="PANTHER" id="PTHR11412:SF92">
    <property type="entry name" value="PREGNANCY ZONE PROTEIN"/>
    <property type="match status" value="1"/>
</dbReference>
<keyword evidence="3" id="KW-0964">Secreted</keyword>
<dbReference type="GO" id="GO:0004867">
    <property type="term" value="F:serine-type endopeptidase inhibitor activity"/>
    <property type="evidence" value="ECO:0007669"/>
    <property type="project" value="UniProtKB-KW"/>
</dbReference>
<dbReference type="Gene3D" id="2.60.40.1930">
    <property type="match status" value="6"/>
</dbReference>
<gene>
    <name evidence="14" type="ORF">D623_10004439</name>
</gene>
<dbReference type="SMART" id="SM01359">
    <property type="entry name" value="A2M_N_2"/>
    <property type="match status" value="3"/>
</dbReference>
<evidence type="ECO:0000256" key="5">
    <source>
        <dbReference type="ARBA" id="ARBA00022729"/>
    </source>
</evidence>
<evidence type="ECO:0000256" key="10">
    <source>
        <dbReference type="SAM" id="SignalP"/>
    </source>
</evidence>
<evidence type="ECO:0000313" key="15">
    <source>
        <dbReference type="Proteomes" id="UP000052978"/>
    </source>
</evidence>
<evidence type="ECO:0000256" key="6">
    <source>
        <dbReference type="ARBA" id="ARBA00022900"/>
    </source>
</evidence>
<dbReference type="FunFam" id="1.50.10.20:FF:000001">
    <property type="entry name" value="CD109 isoform 1"/>
    <property type="match status" value="1"/>
</dbReference>
<evidence type="ECO:0000256" key="4">
    <source>
        <dbReference type="ARBA" id="ARBA00022690"/>
    </source>
</evidence>
<evidence type="ECO:0000259" key="12">
    <source>
        <dbReference type="SMART" id="SM01360"/>
    </source>
</evidence>
<protein>
    <submittedName>
        <fullName evidence="14">Pregnancy zone protein</fullName>
    </submittedName>
</protein>
<dbReference type="Pfam" id="PF07677">
    <property type="entry name" value="A2M_recep"/>
    <property type="match status" value="2"/>
</dbReference>
<dbReference type="SUPFAM" id="SSF81296">
    <property type="entry name" value="E set domains"/>
    <property type="match status" value="2"/>
</dbReference>
<reference evidence="14 15" key="1">
    <citation type="journal article" date="2013" name="Nat. Commun.">
        <title>Genome analysis reveals insights into physiology and longevity of the Brandt's bat Myotis brandtii.</title>
        <authorList>
            <person name="Seim I."/>
            <person name="Fang X."/>
            <person name="Xiong Z."/>
            <person name="Lobanov A.V."/>
            <person name="Huang Z."/>
            <person name="Ma S."/>
            <person name="Feng Y."/>
            <person name="Turanov A.A."/>
            <person name="Zhu Y."/>
            <person name="Lenz T.L."/>
            <person name="Gerashchenko M.V."/>
            <person name="Fan D."/>
            <person name="Hee Yim S."/>
            <person name="Yao X."/>
            <person name="Jordan D."/>
            <person name="Xiong Y."/>
            <person name="Ma Y."/>
            <person name="Lyapunov A.N."/>
            <person name="Chen G."/>
            <person name="Kulakova O.I."/>
            <person name="Sun Y."/>
            <person name="Lee S.G."/>
            <person name="Bronson R.T."/>
            <person name="Moskalev A.A."/>
            <person name="Sunyaev S.R."/>
            <person name="Zhang G."/>
            <person name="Krogh A."/>
            <person name="Wang J."/>
            <person name="Gladyshev V.N."/>
        </authorList>
    </citation>
    <scope>NUCLEOTIDE SEQUENCE [LARGE SCALE GENOMIC DNA]</scope>
</reference>
<feature type="domain" description="Alpha-macroglobulin receptor-binding" evidence="13">
    <location>
        <begin position="2942"/>
        <end position="3029"/>
    </location>
</feature>
<dbReference type="Gene3D" id="2.20.130.20">
    <property type="match status" value="3"/>
</dbReference>
<dbReference type="InterPro" id="IPR008930">
    <property type="entry name" value="Terpenoid_cyclase/PrenylTrfase"/>
</dbReference>
<evidence type="ECO:0000259" key="11">
    <source>
        <dbReference type="SMART" id="SM01359"/>
    </source>
</evidence>
<proteinExistence type="inferred from homology"/>
<name>S7N1K6_MYOBR</name>
<comment type="subcellular location">
    <subcellularLocation>
        <location evidence="1">Secreted</location>
    </subcellularLocation>
</comment>
<dbReference type="MEROPS" id="I39.004"/>
<dbReference type="Gene3D" id="2.60.120.1540">
    <property type="match status" value="1"/>
</dbReference>
<dbReference type="SUPFAM" id="SSF49410">
    <property type="entry name" value="Alpha-macroglobulin receptor domain"/>
    <property type="match status" value="3"/>
</dbReference>
<dbReference type="FunFam" id="2.60.40.1930:FF:000002">
    <property type="entry name" value="PZP, alpha-2-macroglobulin like"/>
    <property type="match status" value="2"/>
</dbReference>
<dbReference type="eggNOG" id="KOG1366">
    <property type="taxonomic scope" value="Eukaryota"/>
</dbReference>
<dbReference type="GO" id="GO:0005615">
    <property type="term" value="C:extracellular space"/>
    <property type="evidence" value="ECO:0007669"/>
    <property type="project" value="InterPro"/>
</dbReference>
<dbReference type="SUPFAM" id="SSF48239">
    <property type="entry name" value="Terpenoid cyclases/Protein prenyltransferases"/>
    <property type="match status" value="2"/>
</dbReference>
<dbReference type="Pfam" id="PF17791">
    <property type="entry name" value="MG3"/>
    <property type="match status" value="2"/>
</dbReference>
<dbReference type="Pfam" id="PF17789">
    <property type="entry name" value="MG4"/>
    <property type="match status" value="3"/>
</dbReference>
<dbReference type="SMART" id="SM01361">
    <property type="entry name" value="A2M_recep"/>
    <property type="match status" value="3"/>
</dbReference>
<dbReference type="Pfam" id="PF07678">
    <property type="entry name" value="TED_complement"/>
    <property type="match status" value="3"/>
</dbReference>
<dbReference type="InterPro" id="IPR041555">
    <property type="entry name" value="MG3"/>
</dbReference>
<feature type="domain" description="Alpha-2-macroglobulin" evidence="12">
    <location>
        <begin position="2304"/>
        <end position="2394"/>
    </location>
</feature>
<dbReference type="InterPro" id="IPR011626">
    <property type="entry name" value="Alpha-macroglobulin_TED"/>
</dbReference>
<dbReference type="InterPro" id="IPR047565">
    <property type="entry name" value="Alpha-macroglob_thiol-ester_cl"/>
</dbReference>
<feature type="signal peptide" evidence="10">
    <location>
        <begin position="1"/>
        <end position="19"/>
    </location>
</feature>
<keyword evidence="6" id="KW-0722">Serine protease inhibitor</keyword>
<dbReference type="InterPro" id="IPR009048">
    <property type="entry name" value="A-macroglobulin_rcpt-bd"/>
</dbReference>
<keyword evidence="7" id="KW-0882">Thioester bond</keyword>
<dbReference type="FunFam" id="2.60.40.690:FF:000001">
    <property type="entry name" value="PZP, alpha-2-macroglobulin like"/>
    <property type="match status" value="1"/>
</dbReference>
<dbReference type="Pfam" id="PF01835">
    <property type="entry name" value="MG2"/>
    <property type="match status" value="2"/>
</dbReference>
<keyword evidence="4" id="KW-0646">Protease inhibitor</keyword>
<evidence type="ECO:0000256" key="3">
    <source>
        <dbReference type="ARBA" id="ARBA00022525"/>
    </source>
</evidence>
<dbReference type="Gene3D" id="2.60.40.10">
    <property type="entry name" value="Immunoglobulins"/>
    <property type="match status" value="4"/>
</dbReference>
<evidence type="ECO:0000256" key="2">
    <source>
        <dbReference type="ARBA" id="ARBA00010952"/>
    </source>
</evidence>
<feature type="domain" description="Alpha-2-macroglobulin bait region" evidence="11">
    <location>
        <begin position="324"/>
        <end position="470"/>
    </location>
</feature>
<dbReference type="FunFam" id="2.60.40.10:FF:000312">
    <property type="entry name" value="Alpha-2-macroglobulin like 1"/>
    <property type="match status" value="1"/>
</dbReference>
<evidence type="ECO:0000256" key="8">
    <source>
        <dbReference type="ARBA" id="ARBA00023157"/>
    </source>
</evidence>
<dbReference type="InterPro" id="IPR041813">
    <property type="entry name" value="A2M_TED"/>
</dbReference>
<evidence type="ECO:0000313" key="14">
    <source>
        <dbReference type="EMBL" id="EPQ10849.1"/>
    </source>
</evidence>
<feature type="domain" description="Alpha-2-macroglobulin bait region" evidence="11">
    <location>
        <begin position="2035"/>
        <end position="2183"/>
    </location>
</feature>
<keyword evidence="5 10" id="KW-0732">Signal</keyword>
<dbReference type="Gene3D" id="2.60.40.690">
    <property type="entry name" value="Alpha-macroglobulin, receptor-binding domain"/>
    <property type="match status" value="3"/>
</dbReference>
<evidence type="ECO:0000256" key="1">
    <source>
        <dbReference type="ARBA" id="ARBA00004613"/>
    </source>
</evidence>